<dbReference type="STRING" id="41431.PCC8801_4304"/>
<dbReference type="Pfam" id="PF01724">
    <property type="entry name" value="DUF29"/>
    <property type="match status" value="1"/>
</dbReference>
<reference evidence="2" key="1">
    <citation type="journal article" date="2011" name="MBio">
        <title>Novel metabolic attributes of the genus Cyanothece, comprising a group of unicellular nitrogen-fixing Cyanobacteria.</title>
        <authorList>
            <person name="Bandyopadhyay A."/>
            <person name="Elvitigala T."/>
            <person name="Welsh E."/>
            <person name="Stockel J."/>
            <person name="Liberton M."/>
            <person name="Min H."/>
            <person name="Sherman L.A."/>
            <person name="Pakrasi H.B."/>
        </authorList>
    </citation>
    <scope>NUCLEOTIDE SEQUENCE [LARGE SCALE GENOMIC DNA]</scope>
    <source>
        <strain evidence="2">PCC 8801</strain>
    </source>
</reference>
<dbReference type="eggNOG" id="COG0639">
    <property type="taxonomic scope" value="Bacteria"/>
</dbReference>
<dbReference type="HOGENOM" id="CLU_116670_0_1_3"/>
<evidence type="ECO:0000313" key="1">
    <source>
        <dbReference type="EMBL" id="ACK68227.1"/>
    </source>
</evidence>
<accession>B7JV94</accession>
<sequence>MSSTLYDKDYHLWLQETVQLLQDGQLQELDIPDLIEEIQDMGKSQRKAVKSNLKVILWHLLKYKYQPEKRSNSWKSSIIKHRKRIRDAFEDSPSLKRYFNKIFDQSYQDSRELALAETGLSIETFPLEYSFTIAEILENKSL</sequence>
<dbReference type="PANTHER" id="PTHR34235:SF3">
    <property type="entry name" value="SLR1203 PROTEIN"/>
    <property type="match status" value="1"/>
</dbReference>
<protein>
    <recommendedName>
        <fullName evidence="3">DUF29 domain-containing protein</fullName>
    </recommendedName>
</protein>
<dbReference type="KEGG" id="cyp:PCC8801_4304"/>
<gene>
    <name evidence="1" type="ordered locus">PCC8801_4304</name>
</gene>
<dbReference type="EMBL" id="CP001287">
    <property type="protein sequence ID" value="ACK68227.1"/>
    <property type="molecule type" value="Genomic_DNA"/>
</dbReference>
<dbReference type="Gene3D" id="1.20.1220.20">
    <property type="entry name" value="Uncharcterised protein PF01724"/>
    <property type="match status" value="1"/>
</dbReference>
<dbReference type="PANTHER" id="PTHR34235">
    <property type="entry name" value="SLR1203 PROTEIN-RELATED"/>
    <property type="match status" value="1"/>
</dbReference>
<dbReference type="Proteomes" id="UP000008204">
    <property type="component" value="Chromosome"/>
</dbReference>
<dbReference type="RefSeq" id="WP_015957367.1">
    <property type="nucleotide sequence ID" value="NC_011726.1"/>
</dbReference>
<proteinExistence type="predicted"/>
<name>B7JV94_RIPO1</name>
<organism evidence="1 2">
    <name type="scientific">Rippkaea orientalis (strain PCC 8801 / RF-1)</name>
    <name type="common">Cyanothece sp. (strain PCC 8801)</name>
    <dbReference type="NCBI Taxonomy" id="41431"/>
    <lineage>
        <taxon>Bacteria</taxon>
        <taxon>Bacillati</taxon>
        <taxon>Cyanobacteriota</taxon>
        <taxon>Cyanophyceae</taxon>
        <taxon>Oscillatoriophycideae</taxon>
        <taxon>Chroococcales</taxon>
        <taxon>Aphanothecaceae</taxon>
        <taxon>Rippkaea</taxon>
        <taxon>Rippkaea orientalis</taxon>
    </lineage>
</organism>
<dbReference type="InterPro" id="IPR002636">
    <property type="entry name" value="DUF29"/>
</dbReference>
<evidence type="ECO:0008006" key="3">
    <source>
        <dbReference type="Google" id="ProtNLM"/>
    </source>
</evidence>
<dbReference type="OrthoDB" id="5769308at2"/>
<dbReference type="AlphaFoldDB" id="B7JV94"/>
<keyword evidence="2" id="KW-1185">Reference proteome</keyword>
<evidence type="ECO:0000313" key="2">
    <source>
        <dbReference type="Proteomes" id="UP000008204"/>
    </source>
</evidence>